<evidence type="ECO:0000256" key="1">
    <source>
        <dbReference type="SAM" id="MobiDB-lite"/>
    </source>
</evidence>
<proteinExistence type="predicted"/>
<protein>
    <submittedName>
        <fullName evidence="2">Uncharacterized protein</fullName>
    </submittedName>
</protein>
<reference evidence="2 3" key="1">
    <citation type="journal article" date="2023" name="Plants (Basel)">
        <title>Bridging the Gap: Combining Genomics and Transcriptomics Approaches to Understand Stylosanthes scabra, an Orphan Legume from the Brazilian Caatinga.</title>
        <authorList>
            <person name="Ferreira-Neto J.R.C."/>
            <person name="da Silva M.D."/>
            <person name="Binneck E."/>
            <person name="de Melo N.F."/>
            <person name="da Silva R.H."/>
            <person name="de Melo A.L.T.M."/>
            <person name="Pandolfi V."/>
            <person name="Bustamante F.O."/>
            <person name="Brasileiro-Vidal A.C."/>
            <person name="Benko-Iseppon A.M."/>
        </authorList>
    </citation>
    <scope>NUCLEOTIDE SEQUENCE [LARGE SCALE GENOMIC DNA]</scope>
    <source>
        <tissue evidence="2">Leaves</tissue>
    </source>
</reference>
<gene>
    <name evidence="2" type="ORF">PIB30_004691</name>
</gene>
<keyword evidence="3" id="KW-1185">Reference proteome</keyword>
<organism evidence="2 3">
    <name type="scientific">Stylosanthes scabra</name>
    <dbReference type="NCBI Taxonomy" id="79078"/>
    <lineage>
        <taxon>Eukaryota</taxon>
        <taxon>Viridiplantae</taxon>
        <taxon>Streptophyta</taxon>
        <taxon>Embryophyta</taxon>
        <taxon>Tracheophyta</taxon>
        <taxon>Spermatophyta</taxon>
        <taxon>Magnoliopsida</taxon>
        <taxon>eudicotyledons</taxon>
        <taxon>Gunneridae</taxon>
        <taxon>Pentapetalae</taxon>
        <taxon>rosids</taxon>
        <taxon>fabids</taxon>
        <taxon>Fabales</taxon>
        <taxon>Fabaceae</taxon>
        <taxon>Papilionoideae</taxon>
        <taxon>50 kb inversion clade</taxon>
        <taxon>dalbergioids sensu lato</taxon>
        <taxon>Dalbergieae</taxon>
        <taxon>Pterocarpus clade</taxon>
        <taxon>Stylosanthes</taxon>
    </lineage>
</organism>
<dbReference type="Proteomes" id="UP001341840">
    <property type="component" value="Unassembled WGS sequence"/>
</dbReference>
<sequence length="199" mass="22096">MYDRVYPNRGGLKPSFITGLGEFLNTCGALEEYNSFGKQEYDDEIKRIEEQRAELIAAGCPEPPPIDYDAVWLRIVGGRKKGRIYGRGKVLSRLKPLAYDSDDYSTASGPVDMREQSTIDSQSAEFDRWKNTVTQMYSFMQTMQAGTATSIPGMPSLMPPPPPPPPLHPGSSSATEHPTPDADRSPHLDRSPHDDSDYV</sequence>
<feature type="region of interest" description="Disordered" evidence="1">
    <location>
        <begin position="148"/>
        <end position="199"/>
    </location>
</feature>
<evidence type="ECO:0000313" key="3">
    <source>
        <dbReference type="Proteomes" id="UP001341840"/>
    </source>
</evidence>
<name>A0ABU6R543_9FABA</name>
<dbReference type="EMBL" id="JASCZI010030217">
    <property type="protein sequence ID" value="MED6118641.1"/>
    <property type="molecule type" value="Genomic_DNA"/>
</dbReference>
<feature type="compositionally biased region" description="Basic and acidic residues" evidence="1">
    <location>
        <begin position="178"/>
        <end position="199"/>
    </location>
</feature>
<evidence type="ECO:0000313" key="2">
    <source>
        <dbReference type="EMBL" id="MED6118641.1"/>
    </source>
</evidence>
<feature type="compositionally biased region" description="Pro residues" evidence="1">
    <location>
        <begin position="157"/>
        <end position="168"/>
    </location>
</feature>
<comment type="caution">
    <text evidence="2">The sequence shown here is derived from an EMBL/GenBank/DDBJ whole genome shotgun (WGS) entry which is preliminary data.</text>
</comment>
<accession>A0ABU6R543</accession>